<feature type="compositionally biased region" description="Low complexity" evidence="1">
    <location>
        <begin position="427"/>
        <end position="438"/>
    </location>
</feature>
<gene>
    <name evidence="3" type="ORF">MONBRDRAFT_12423</name>
</gene>
<feature type="compositionally biased region" description="Low complexity" evidence="1">
    <location>
        <begin position="1093"/>
        <end position="1110"/>
    </location>
</feature>
<dbReference type="GeneID" id="5895577"/>
<feature type="region of interest" description="Disordered" evidence="1">
    <location>
        <begin position="390"/>
        <end position="459"/>
    </location>
</feature>
<sequence>MTTWRRPDQVELDATSRSFTRLTPQRSSFLARTASRQGSTVVPVAHQTLVLKTRSTTSAATSDARLFSSHAQRSLRRSARASFNVSARGTRAVETDLSRRSAVPYLIRWSHDHPNVSDDQHAVDNLKINLGQKPLGDNSQTNWLMAPDTAGPALLLQLSRPIRLERLELINTGNNDSMTARGLRALAVYTTLADLPEKSGPLDQGDFDSLPWTLVGTMTLPDVRGSSVSERKALASGQATPQPVSVLLGDTEQGVAARCIKIVVESYYGRGAGLCHLALYPPSHKMSKHDAKRGHALADLQLQSIAALQALDMYLQAHIAALRASPRINYGHAFLAAILGVHEVLVQGLYILLTRPGPFDAPPDGRAWLALFKVHLNHALQMHAHARTHVSRGAGDVGDTPTAELLPTQQQPHAGSSCDPLQDQHAQGSSSQPRPQHSSQRRSRLDRPSSPSPDGMDLDDTAYRLVGLFREMLLDFIMFEAAAAPLELDGLKIGATSGLTGQAAASHANVDPVLHAGETDPMADSDAPPQATVALWESLFDASSRAAGSQARADGGFEARTPQEVFAAEDAVLAEAECSMRADHGVFASSLKLLHRHFGTDVPALVQACTQRLLTLAMPCPLNGSPEFTVAPTVGVATDSLHPLLRIFNEQVDLAQLDRLRQRCETGATQAIEACPNPSLVFRLLHTFLELLPGGLLSLDFVRLVAGTTNQTSAASLTRMALNWFHSLPAPAHNTLRVLVVTFALLVLDADGRRTALDQNLCEDVALGSERPGTADSSRSRPASTSGWRSTTPSEILTETETELAQAPPLVQNVRRLALLIGPALLPYDSIGTESGALALSAAAVQILETLLVVAVDNLQQIFADITALRSALQVVRLAADEEQSRPNTKSQQASSETPIAEHPRCARILCYLLADPDTPHPGTTDSPEALRRLLNAALHAGLRSPTEAFTLLTERLQTALVRLTSSAVWRLDVYRPSCLAADLRALMPEPMSGSFRLYTLASAGMMTQLVTRGTLTALSGERRRKSGSGQRKSALRRRSSQASLEGVTAPSVVAMESDPSGGVEAPGSRAATPDTSGTIEGELRSSMKRHGSNSGLQRQGSGSRLGRLARSLRRRGSSGRADARSVEEVDEDEEALRAMEEEWAVLIGNCWVRDLPALHCTQLMLSSVSRLFRTTLASLRTGTAGAPPSCTTRDAANAQARLATLEASLRSPFAHYSNRALQVDSYLQKLTMSAATLRRTPEVDPVATARHARRAIASAIDPYSKQRLEPFEQRLRSLHRIYGPATETSTFLHALRRAEARLSMVRHDGSRTQDLSRFQVREGTMQRRRQRPMGASSEVRLEQAQREATVGEGTPTVTSSSAQIRARRRGSYRTAVVDTAGALSTGDDDLVHASQATGTMLQERAKAVKRSMKRQQRVNNSKDLLLHGAMQSPEPHTNLSVCSEGSLGPELLTSGPLTAHGWSCNDSTSQSSGEAAIDSRDLDFPFCEPTPDDYEWDDISAALDEILPEILRLDRPANGWGSLLEDLDDTSPIPNVLWEDGAREATDSEECEGAPPLLGSASWQEARLQPASMRPLREQTKAEEDIQEWSFDDLQPSARVPTTDASEAVSTSVSAVQAHQDAAACSHPPRPPKSPAVLAGLQVPNL</sequence>
<proteinExistence type="predicted"/>
<dbReference type="InterPro" id="IPR008936">
    <property type="entry name" value="Rho_GTPase_activation_prot"/>
</dbReference>
<dbReference type="GO" id="GO:0007165">
    <property type="term" value="P:signal transduction"/>
    <property type="evidence" value="ECO:0007669"/>
    <property type="project" value="InterPro"/>
</dbReference>
<evidence type="ECO:0000259" key="2">
    <source>
        <dbReference type="SMART" id="SM00324"/>
    </source>
</evidence>
<accession>A9VC82</accession>
<feature type="region of interest" description="Disordered" evidence="1">
    <location>
        <begin position="880"/>
        <end position="900"/>
    </location>
</feature>
<evidence type="ECO:0000313" key="4">
    <source>
        <dbReference type="Proteomes" id="UP000001357"/>
    </source>
</evidence>
<evidence type="ECO:0000256" key="1">
    <source>
        <dbReference type="SAM" id="MobiDB-lite"/>
    </source>
</evidence>
<dbReference type="KEGG" id="mbr:MONBRDRAFT_12423"/>
<feature type="region of interest" description="Disordered" evidence="1">
    <location>
        <begin position="1569"/>
        <end position="1647"/>
    </location>
</feature>
<feature type="compositionally biased region" description="Polar residues" evidence="1">
    <location>
        <begin position="886"/>
        <end position="898"/>
    </location>
</feature>
<protein>
    <recommendedName>
        <fullName evidence="2">Rho-GAP domain-containing protein</fullName>
    </recommendedName>
</protein>
<feature type="domain" description="Rho-GAP" evidence="2">
    <location>
        <begin position="600"/>
        <end position="856"/>
    </location>
</feature>
<organism evidence="3 4">
    <name type="scientific">Monosiga brevicollis</name>
    <name type="common">Choanoflagellate</name>
    <dbReference type="NCBI Taxonomy" id="81824"/>
    <lineage>
        <taxon>Eukaryota</taxon>
        <taxon>Choanoflagellata</taxon>
        <taxon>Craspedida</taxon>
        <taxon>Salpingoecidae</taxon>
        <taxon>Monosiga</taxon>
    </lineage>
</organism>
<dbReference type="InParanoid" id="A9VC82"/>
<feature type="compositionally biased region" description="Low complexity" evidence="1">
    <location>
        <begin position="1603"/>
        <end position="1617"/>
    </location>
</feature>
<dbReference type="InterPro" id="IPR000198">
    <property type="entry name" value="RhoGAP_dom"/>
</dbReference>
<name>A9VC82_MONBE</name>
<feature type="compositionally biased region" description="Polar residues" evidence="1">
    <location>
        <begin position="775"/>
        <end position="795"/>
    </location>
</feature>
<feature type="compositionally biased region" description="Basic and acidic residues" evidence="1">
    <location>
        <begin position="1576"/>
        <end position="1585"/>
    </location>
</feature>
<dbReference type="RefSeq" id="XP_001750354.1">
    <property type="nucleotide sequence ID" value="XM_001750302.1"/>
</dbReference>
<dbReference type="SUPFAM" id="SSF48350">
    <property type="entry name" value="GTPase activation domain, GAP"/>
    <property type="match status" value="1"/>
</dbReference>
<feature type="region of interest" description="Disordered" evidence="1">
    <location>
        <begin position="1017"/>
        <end position="1127"/>
    </location>
</feature>
<reference evidence="3 4" key="1">
    <citation type="journal article" date="2008" name="Nature">
        <title>The genome of the choanoflagellate Monosiga brevicollis and the origin of metazoans.</title>
        <authorList>
            <consortium name="JGI Sequencing"/>
            <person name="King N."/>
            <person name="Westbrook M.J."/>
            <person name="Young S.L."/>
            <person name="Kuo A."/>
            <person name="Abedin M."/>
            <person name="Chapman J."/>
            <person name="Fairclough S."/>
            <person name="Hellsten U."/>
            <person name="Isogai Y."/>
            <person name="Letunic I."/>
            <person name="Marr M."/>
            <person name="Pincus D."/>
            <person name="Putnam N."/>
            <person name="Rokas A."/>
            <person name="Wright K.J."/>
            <person name="Zuzow R."/>
            <person name="Dirks W."/>
            <person name="Good M."/>
            <person name="Goodstein D."/>
            <person name="Lemons D."/>
            <person name="Li W."/>
            <person name="Lyons J.B."/>
            <person name="Morris A."/>
            <person name="Nichols S."/>
            <person name="Richter D.J."/>
            <person name="Salamov A."/>
            <person name="Bork P."/>
            <person name="Lim W.A."/>
            <person name="Manning G."/>
            <person name="Miller W.T."/>
            <person name="McGinnis W."/>
            <person name="Shapiro H."/>
            <person name="Tjian R."/>
            <person name="Grigoriev I.V."/>
            <person name="Rokhsar D."/>
        </authorList>
    </citation>
    <scope>NUCLEOTIDE SEQUENCE [LARGE SCALE GENOMIC DNA]</scope>
    <source>
        <strain evidence="4">MX1 / ATCC 50154</strain>
    </source>
</reference>
<feature type="region of interest" description="Disordered" evidence="1">
    <location>
        <begin position="768"/>
        <end position="795"/>
    </location>
</feature>
<dbReference type="Proteomes" id="UP000001357">
    <property type="component" value="Unassembled WGS sequence"/>
</dbReference>
<dbReference type="Gene3D" id="1.10.555.10">
    <property type="entry name" value="Rho GTPase activation protein"/>
    <property type="match status" value="1"/>
</dbReference>
<dbReference type="EMBL" id="CH991580">
    <property type="protein sequence ID" value="EDQ84853.1"/>
    <property type="molecule type" value="Genomic_DNA"/>
</dbReference>
<evidence type="ECO:0000313" key="3">
    <source>
        <dbReference type="EMBL" id="EDQ84853.1"/>
    </source>
</evidence>
<dbReference type="SMART" id="SM00324">
    <property type="entry name" value="RhoGAP"/>
    <property type="match status" value="1"/>
</dbReference>
<keyword evidence="4" id="KW-1185">Reference proteome</keyword>